<gene>
    <name evidence="1" type="ORF">RSSM_03534</name>
</gene>
<keyword evidence="2" id="KW-1185">Reference proteome</keyword>
<dbReference type="Proteomes" id="UP000011885">
    <property type="component" value="Unassembled WGS sequence"/>
</dbReference>
<dbReference type="PATRIC" id="fig|1263870.3.peg.3755"/>
<organism evidence="1 2">
    <name type="scientific">Rhodopirellula sallentina SM41</name>
    <dbReference type="NCBI Taxonomy" id="1263870"/>
    <lineage>
        <taxon>Bacteria</taxon>
        <taxon>Pseudomonadati</taxon>
        <taxon>Planctomycetota</taxon>
        <taxon>Planctomycetia</taxon>
        <taxon>Pirellulales</taxon>
        <taxon>Pirellulaceae</taxon>
        <taxon>Rhodopirellula</taxon>
    </lineage>
</organism>
<dbReference type="EMBL" id="ANOH01000235">
    <property type="protein sequence ID" value="EMI55023.1"/>
    <property type="molecule type" value="Genomic_DNA"/>
</dbReference>
<sequence>MIFAASLSFVAGCGGSSAPELNSTRSELEAFLEEHPNGLSEDVKMEGQE</sequence>
<evidence type="ECO:0000313" key="1">
    <source>
        <dbReference type="EMBL" id="EMI55023.1"/>
    </source>
</evidence>
<reference evidence="1 2" key="1">
    <citation type="journal article" date="2013" name="Mar. Genomics">
        <title>Expression of sulfatases in Rhodopirellula baltica and the diversity of sulfatases in the genus Rhodopirellula.</title>
        <authorList>
            <person name="Wegner C.E."/>
            <person name="Richter-Heitmann T."/>
            <person name="Klindworth A."/>
            <person name="Klockow C."/>
            <person name="Richter M."/>
            <person name="Achstetter T."/>
            <person name="Glockner F.O."/>
            <person name="Harder J."/>
        </authorList>
    </citation>
    <scope>NUCLEOTIDE SEQUENCE [LARGE SCALE GENOMIC DNA]</scope>
    <source>
        <strain evidence="1 2">SM41</strain>
    </source>
</reference>
<accession>M5UG86</accession>
<dbReference type="AlphaFoldDB" id="M5UG86"/>
<comment type="caution">
    <text evidence="1">The sequence shown here is derived from an EMBL/GenBank/DDBJ whole genome shotgun (WGS) entry which is preliminary data.</text>
</comment>
<name>M5UG86_9BACT</name>
<evidence type="ECO:0000313" key="2">
    <source>
        <dbReference type="Proteomes" id="UP000011885"/>
    </source>
</evidence>
<proteinExistence type="predicted"/>
<protein>
    <submittedName>
        <fullName evidence="1">Uncharacterized protein</fullName>
    </submittedName>
</protein>